<dbReference type="GO" id="GO:0046961">
    <property type="term" value="F:proton-transporting ATPase activity, rotational mechanism"/>
    <property type="evidence" value="ECO:0007669"/>
    <property type="project" value="InterPro"/>
</dbReference>
<accession>A0AAE1T2C6</accession>
<keyword evidence="2" id="KW-1185">Reference proteome</keyword>
<dbReference type="AlphaFoldDB" id="A0AAE1T2C6"/>
<dbReference type="Proteomes" id="UP001291623">
    <property type="component" value="Unassembled WGS sequence"/>
</dbReference>
<dbReference type="GO" id="GO:0033179">
    <property type="term" value="C:proton-transporting V-type ATPase, V0 domain"/>
    <property type="evidence" value="ECO:0007669"/>
    <property type="project" value="InterPro"/>
</dbReference>
<reference evidence="1" key="1">
    <citation type="submission" date="2023-12" db="EMBL/GenBank/DDBJ databases">
        <title>Genome assembly of Anisodus tanguticus.</title>
        <authorList>
            <person name="Wang Y.-J."/>
        </authorList>
    </citation>
    <scope>NUCLEOTIDE SEQUENCE</scope>
    <source>
        <strain evidence="1">KB-2021</strain>
        <tissue evidence="1">Leaf</tissue>
    </source>
</reference>
<organism evidence="1 2">
    <name type="scientific">Anisodus tanguticus</name>
    <dbReference type="NCBI Taxonomy" id="243964"/>
    <lineage>
        <taxon>Eukaryota</taxon>
        <taxon>Viridiplantae</taxon>
        <taxon>Streptophyta</taxon>
        <taxon>Embryophyta</taxon>
        <taxon>Tracheophyta</taxon>
        <taxon>Spermatophyta</taxon>
        <taxon>Magnoliopsida</taxon>
        <taxon>eudicotyledons</taxon>
        <taxon>Gunneridae</taxon>
        <taxon>Pentapetalae</taxon>
        <taxon>asterids</taxon>
        <taxon>lamiids</taxon>
        <taxon>Solanales</taxon>
        <taxon>Solanaceae</taxon>
        <taxon>Solanoideae</taxon>
        <taxon>Hyoscyameae</taxon>
        <taxon>Anisodus</taxon>
    </lineage>
</organism>
<dbReference type="PANTHER" id="PTHR11028">
    <property type="entry name" value="VACUOLAR ATP SYNTHASE SUBUNIT AC39"/>
    <property type="match status" value="1"/>
</dbReference>
<evidence type="ECO:0000313" key="1">
    <source>
        <dbReference type="EMBL" id="KAK4380180.1"/>
    </source>
</evidence>
<dbReference type="EMBL" id="JAVYJV010000001">
    <property type="protein sequence ID" value="KAK4380180.1"/>
    <property type="molecule type" value="Genomic_DNA"/>
</dbReference>
<dbReference type="SUPFAM" id="SSF103486">
    <property type="entry name" value="V-type ATP synthase subunit C"/>
    <property type="match status" value="1"/>
</dbReference>
<name>A0AAE1T2C6_9SOLA</name>
<dbReference type="InterPro" id="IPR036079">
    <property type="entry name" value="ATPase_csu/dsu_sf"/>
</dbReference>
<dbReference type="InterPro" id="IPR016727">
    <property type="entry name" value="ATPase_V0-cplx_dsu"/>
</dbReference>
<evidence type="ECO:0000313" key="2">
    <source>
        <dbReference type="Proteomes" id="UP001291623"/>
    </source>
</evidence>
<sequence>MQDLDDMNIEIMRNTLYKVYLEDFYRFCQVRGVMEKYPPYQSIFSKLAYGESQMLDKALYEEEVKRLCLAFEQQVLWKLLNCICVVSP</sequence>
<comment type="caution">
    <text evidence="1">The sequence shown here is derived from an EMBL/GenBank/DDBJ whole genome shotgun (WGS) entry which is preliminary data.</text>
</comment>
<proteinExistence type="predicted"/>
<protein>
    <submittedName>
        <fullName evidence="1">Uncharacterized protein</fullName>
    </submittedName>
</protein>
<gene>
    <name evidence="1" type="ORF">RND71_002042</name>
</gene>